<protein>
    <submittedName>
        <fullName evidence="1">Uncharacterized protein</fullName>
    </submittedName>
</protein>
<proteinExistence type="predicted"/>
<comment type="caution">
    <text evidence="1">The sequence shown here is derived from an EMBL/GenBank/DDBJ whole genome shotgun (WGS) entry which is preliminary data.</text>
</comment>
<accession>A0AAD3NY25</accession>
<evidence type="ECO:0000313" key="1">
    <source>
        <dbReference type="EMBL" id="GLK63470.1"/>
    </source>
</evidence>
<dbReference type="AlphaFoldDB" id="A0AAD3NY25"/>
<gene>
    <name evidence="1" type="ORF">GCM10017635_09400</name>
</gene>
<reference evidence="1" key="1">
    <citation type="journal article" date="2014" name="Int. J. Syst. Evol. Microbiol.">
        <title>Complete genome sequence of Corynebacterium casei LMG S-19264T (=DSM 44701T), isolated from a smear-ripened cheese.</title>
        <authorList>
            <consortium name="US DOE Joint Genome Institute (JGI-PGF)"/>
            <person name="Walter F."/>
            <person name="Albersmeier A."/>
            <person name="Kalinowski J."/>
            <person name="Ruckert C."/>
        </authorList>
    </citation>
    <scope>NUCLEOTIDE SEQUENCE</scope>
    <source>
        <strain evidence="1">VKM B-2222</strain>
    </source>
</reference>
<organism evidence="1 2">
    <name type="scientific">Paracoccus kondratievae</name>
    <dbReference type="NCBI Taxonomy" id="135740"/>
    <lineage>
        <taxon>Bacteria</taxon>
        <taxon>Pseudomonadati</taxon>
        <taxon>Pseudomonadota</taxon>
        <taxon>Alphaproteobacteria</taxon>
        <taxon>Rhodobacterales</taxon>
        <taxon>Paracoccaceae</taxon>
        <taxon>Paracoccus</taxon>
    </lineage>
</organism>
<evidence type="ECO:0000313" key="2">
    <source>
        <dbReference type="Proteomes" id="UP001143349"/>
    </source>
</evidence>
<dbReference type="Proteomes" id="UP001143349">
    <property type="component" value="Unassembled WGS sequence"/>
</dbReference>
<dbReference type="EMBL" id="BSFH01000017">
    <property type="protein sequence ID" value="GLK63470.1"/>
    <property type="molecule type" value="Genomic_DNA"/>
</dbReference>
<sequence length="57" mass="6326">MGGWVPLPYAELRAFGQSTGRLTTPWEYETVRAMSEAYVTGLVEGRELLSIPPVERG</sequence>
<keyword evidence="2" id="KW-1185">Reference proteome</keyword>
<name>A0AAD3NY25_9RHOB</name>
<reference evidence="1" key="2">
    <citation type="submission" date="2023-01" db="EMBL/GenBank/DDBJ databases">
        <authorList>
            <person name="Sun Q."/>
            <person name="Evtushenko L."/>
        </authorList>
    </citation>
    <scope>NUCLEOTIDE SEQUENCE</scope>
    <source>
        <strain evidence="1">VKM B-2222</strain>
    </source>
</reference>